<evidence type="ECO:0000313" key="4">
    <source>
        <dbReference type="EMBL" id="MBC6446002.1"/>
    </source>
</evidence>
<dbReference type="InterPro" id="IPR009081">
    <property type="entry name" value="PP-bd_ACP"/>
</dbReference>
<evidence type="ECO:0000256" key="2">
    <source>
        <dbReference type="ARBA" id="ARBA00022553"/>
    </source>
</evidence>
<feature type="domain" description="Carrier" evidence="3">
    <location>
        <begin position="510"/>
        <end position="585"/>
    </location>
</feature>
<reference evidence="4 5" key="1">
    <citation type="submission" date="2020-06" db="EMBL/GenBank/DDBJ databases">
        <title>Actinokineospora xiongansis sp. nov., isolated from soil of Baiyangdian.</title>
        <authorList>
            <person name="Zhang X."/>
        </authorList>
    </citation>
    <scope>NUCLEOTIDE SEQUENCE [LARGE SCALE GENOMIC DNA]</scope>
    <source>
        <strain evidence="4 5">HBU206404</strain>
    </source>
</reference>
<dbReference type="InterPro" id="IPR045851">
    <property type="entry name" value="AMP-bd_C_sf"/>
</dbReference>
<dbReference type="Proteomes" id="UP000734823">
    <property type="component" value="Unassembled WGS sequence"/>
</dbReference>
<dbReference type="CDD" id="cd05930">
    <property type="entry name" value="A_NRPS"/>
    <property type="match status" value="1"/>
</dbReference>
<gene>
    <name evidence="4" type="ORF">GPZ80_02295</name>
</gene>
<dbReference type="PANTHER" id="PTHR45527">
    <property type="entry name" value="NONRIBOSOMAL PEPTIDE SYNTHETASE"/>
    <property type="match status" value="1"/>
</dbReference>
<organism evidence="4 5">
    <name type="scientific">Actinokineospora xionganensis</name>
    <dbReference type="NCBI Taxonomy" id="2684470"/>
    <lineage>
        <taxon>Bacteria</taxon>
        <taxon>Bacillati</taxon>
        <taxon>Actinomycetota</taxon>
        <taxon>Actinomycetes</taxon>
        <taxon>Pseudonocardiales</taxon>
        <taxon>Pseudonocardiaceae</taxon>
        <taxon>Actinokineospora</taxon>
    </lineage>
</organism>
<dbReference type="InterPro" id="IPR025110">
    <property type="entry name" value="AMP-bd_C"/>
</dbReference>
<name>A0ABR7L0V4_9PSEU</name>
<sequence length="591" mass="64824">MPNTASPVATLTDMFAASVAAHADRPAVSDDEQTLTYAQLDTRADRLAAALLARGVRAQDRVGLYLDRSVDVLVAILGILKAGGAYVAVDTRYPDARRDHMLVNSQSRLVITRPEWQATLAHLELETIGLRGEPAEAAGARMAVEPDWAASVLFTSGSSGQPKAILLEHRNLCSFATNPSLPALAPKDRVGQISSLSFDAFHFEMWSALAAGAEVVVLPPVPELLAVDFRRELKRRRITAMLVPTMVVNQVVHEDRDAFAALRLLQVGGDVLLPAACRDVLDGEFSGELYNLYGPAEITTACTAHRVTTADTDRDSIPIGRPLAGVTVRVLTPELREAGPGEIGEIHVGGPGLAREYLGQPELTAERFVRSPFADDTTRLYRTGDLARVAEDGVLEFIGRVDDQVKVRGYRVEPGEVERALTRHRDVREVAVLSIGSDDDKRLVAFVVLAGSLTLQRLREYAEAELPDFLVPSHFVRLREMPVSEHGKRDSAALQALLRDHHERTRRRVALVTDTEKRLAAIWAELLGVEEVGRDEDFFSLGGHSLLAFRMNSRMKRELDVSFEMTVILRNSVLADLAARIDEERTGGPLL</sequence>
<evidence type="ECO:0000313" key="5">
    <source>
        <dbReference type="Proteomes" id="UP000734823"/>
    </source>
</evidence>
<accession>A0ABR7L0V4</accession>
<dbReference type="PROSITE" id="PS00455">
    <property type="entry name" value="AMP_BINDING"/>
    <property type="match status" value="1"/>
</dbReference>
<dbReference type="InterPro" id="IPR020806">
    <property type="entry name" value="PKS_PP-bd"/>
</dbReference>
<dbReference type="Pfam" id="PF00501">
    <property type="entry name" value="AMP-binding"/>
    <property type="match status" value="1"/>
</dbReference>
<dbReference type="Pfam" id="PF13193">
    <property type="entry name" value="AMP-binding_C"/>
    <property type="match status" value="1"/>
</dbReference>
<dbReference type="InterPro" id="IPR036736">
    <property type="entry name" value="ACP-like_sf"/>
</dbReference>
<dbReference type="SUPFAM" id="SSF47336">
    <property type="entry name" value="ACP-like"/>
    <property type="match status" value="1"/>
</dbReference>
<keyword evidence="2" id="KW-0597">Phosphoprotein</keyword>
<dbReference type="InterPro" id="IPR010071">
    <property type="entry name" value="AA_adenyl_dom"/>
</dbReference>
<dbReference type="InterPro" id="IPR020845">
    <property type="entry name" value="AMP-binding_CS"/>
</dbReference>
<evidence type="ECO:0000256" key="1">
    <source>
        <dbReference type="ARBA" id="ARBA00022450"/>
    </source>
</evidence>
<dbReference type="Pfam" id="PF00550">
    <property type="entry name" value="PP-binding"/>
    <property type="match status" value="1"/>
</dbReference>
<evidence type="ECO:0000259" key="3">
    <source>
        <dbReference type="PROSITE" id="PS50075"/>
    </source>
</evidence>
<protein>
    <submittedName>
        <fullName evidence="4">Non-ribosomal peptide synthetase</fullName>
    </submittedName>
</protein>
<proteinExistence type="predicted"/>
<dbReference type="Gene3D" id="3.30.300.30">
    <property type="match status" value="1"/>
</dbReference>
<dbReference type="Gene3D" id="1.10.1200.10">
    <property type="entry name" value="ACP-like"/>
    <property type="match status" value="1"/>
</dbReference>
<dbReference type="NCBIfam" id="TIGR01733">
    <property type="entry name" value="AA-adenyl-dom"/>
    <property type="match status" value="1"/>
</dbReference>
<dbReference type="PANTHER" id="PTHR45527:SF1">
    <property type="entry name" value="FATTY ACID SYNTHASE"/>
    <property type="match status" value="1"/>
</dbReference>
<dbReference type="Gene3D" id="3.40.50.980">
    <property type="match status" value="2"/>
</dbReference>
<dbReference type="PROSITE" id="PS50075">
    <property type="entry name" value="CARRIER"/>
    <property type="match status" value="1"/>
</dbReference>
<dbReference type="EMBL" id="JABVED010000001">
    <property type="protein sequence ID" value="MBC6446002.1"/>
    <property type="molecule type" value="Genomic_DNA"/>
</dbReference>
<keyword evidence="1" id="KW-0596">Phosphopantetheine</keyword>
<comment type="caution">
    <text evidence="4">The sequence shown here is derived from an EMBL/GenBank/DDBJ whole genome shotgun (WGS) entry which is preliminary data.</text>
</comment>
<dbReference type="SUPFAM" id="SSF56801">
    <property type="entry name" value="Acetyl-CoA synthetase-like"/>
    <property type="match status" value="1"/>
</dbReference>
<dbReference type="Gene3D" id="2.30.38.10">
    <property type="entry name" value="Luciferase, Domain 3"/>
    <property type="match status" value="1"/>
</dbReference>
<dbReference type="InterPro" id="IPR000873">
    <property type="entry name" value="AMP-dep_synth/lig_dom"/>
</dbReference>
<keyword evidence="5" id="KW-1185">Reference proteome</keyword>
<dbReference type="SMART" id="SM00823">
    <property type="entry name" value="PKS_PP"/>
    <property type="match status" value="1"/>
</dbReference>